<gene>
    <name evidence="2" type="ORF">SAMN06265219_10878</name>
</gene>
<protein>
    <submittedName>
        <fullName evidence="2">Por secretion system C-terminal sorting domain-containing protein</fullName>
    </submittedName>
</protein>
<dbReference type="InterPro" id="IPR026444">
    <property type="entry name" value="Secre_tail"/>
</dbReference>
<name>A0A521DE00_9BACT</name>
<dbReference type="AlphaFoldDB" id="A0A521DE00"/>
<evidence type="ECO:0000259" key="1">
    <source>
        <dbReference type="Pfam" id="PF18962"/>
    </source>
</evidence>
<dbReference type="Gene3D" id="2.60.40.4070">
    <property type="match status" value="1"/>
</dbReference>
<evidence type="ECO:0000313" key="2">
    <source>
        <dbReference type="EMBL" id="SMO69818.1"/>
    </source>
</evidence>
<accession>A0A521DE00</accession>
<dbReference type="NCBIfam" id="NF045524">
    <property type="entry name" value="MXAN_6640_HExxH"/>
    <property type="match status" value="1"/>
</dbReference>
<dbReference type="Proteomes" id="UP000317557">
    <property type="component" value="Unassembled WGS sequence"/>
</dbReference>
<organism evidence="2 3">
    <name type="scientific">Gracilimonas mengyeensis</name>
    <dbReference type="NCBI Taxonomy" id="1302730"/>
    <lineage>
        <taxon>Bacteria</taxon>
        <taxon>Pseudomonadati</taxon>
        <taxon>Balneolota</taxon>
        <taxon>Balneolia</taxon>
        <taxon>Balneolales</taxon>
        <taxon>Balneolaceae</taxon>
        <taxon>Gracilimonas</taxon>
    </lineage>
</organism>
<dbReference type="RefSeq" id="WP_142454542.1">
    <property type="nucleotide sequence ID" value="NZ_FXTP01000008.1"/>
</dbReference>
<feature type="domain" description="Secretion system C-terminal sorting" evidence="1">
    <location>
        <begin position="524"/>
        <end position="598"/>
    </location>
</feature>
<dbReference type="NCBIfam" id="TIGR04183">
    <property type="entry name" value="Por_Secre_tail"/>
    <property type="match status" value="1"/>
</dbReference>
<evidence type="ECO:0000313" key="3">
    <source>
        <dbReference type="Proteomes" id="UP000317557"/>
    </source>
</evidence>
<proteinExistence type="predicted"/>
<keyword evidence="3" id="KW-1185">Reference proteome</keyword>
<dbReference type="EMBL" id="FXTP01000008">
    <property type="protein sequence ID" value="SMO69818.1"/>
    <property type="molecule type" value="Genomic_DNA"/>
</dbReference>
<reference evidence="2 3" key="1">
    <citation type="submission" date="2017-05" db="EMBL/GenBank/DDBJ databases">
        <authorList>
            <person name="Varghese N."/>
            <person name="Submissions S."/>
        </authorList>
    </citation>
    <scope>NUCLEOTIDE SEQUENCE [LARGE SCALE GENOMIC DNA]</scope>
    <source>
        <strain evidence="2 3">DSM 21985</strain>
    </source>
</reference>
<dbReference type="OrthoDB" id="2079373at2"/>
<sequence length="602" mass="67788">MHKYRPQLKFLAVLLLFSGYGISILAQHQSHDRDALLEVQQAFVRGDVDVNQAALQQFRLIFEPEASGIKHQKCATPAFIFLKNHRDELSPQTLQKINALVKSNTRSAADMQHNYISPSGKFDIYYDTSGPDAVPTDDLNNNGIPDYVEKAAFAADSSYRHQVLALGFTNPIPSGSTYEIILQHDVAGYYGRTNPAGDEPAGTNIYVENDFEGFRSNTHPEGDAIGALYATIAHEFKHAIQYRQHQWRGPAGRANWREMDATLMEEVVFDDVNDYYNYIKRTFTGKEPNFSSLFYNPARSVPVAYNYVSWMIYYSEMLGNEFWVDVWDLIEADNTKGIDEAMIETLPFYGSNFDTDFVRNHLWHFASGANAPATNYGFDEKSAYPTPNTDNALASAPSEEIPVQDVNKLAARYYEIIPAANDRGYVNLAVEFDSTTAGIGALLYLKNGEVVETADAGRNKGQVYLPTNVLWEEVVRMGIVIANFSLTDTTRNLSLLVGSNQFSFKITDPNYVELPDQIAISQNYPNPFNPRTNIEFELPQSAFVKLDVFDVTGQKVQTLINRYLQVGGHQEVFDGSGLSSGVYFYRLRIDNQVYIKKMTLIK</sequence>
<dbReference type="Pfam" id="PF18962">
    <property type="entry name" value="Por_Secre_tail"/>
    <property type="match status" value="1"/>
</dbReference>